<evidence type="ECO:0000313" key="2">
    <source>
        <dbReference type="Proteomes" id="UP000612808"/>
    </source>
</evidence>
<sequence>MVTMERRYTITSIQDVMDITLDATRYRLDRIKDRLSLEALDGAEVVERLEIRRTSGGVRTSFWHRSGATLAYAIPNGRTMVGVSTQADGTAYPFEAPLDADTKYLATALEDVTVPPVHRIAKFGAELKTNSDLQASLTLPGVVSTFALSTTCQALCDAAAHPEVVAKFGGPAAVVAVTAACTGCLLQDLGI</sequence>
<accession>A0A8J3NEC3</accession>
<reference evidence="1" key="1">
    <citation type="submission" date="2021-01" db="EMBL/GenBank/DDBJ databases">
        <title>Whole genome shotgun sequence of Actinocatenispora rupis NBRC 107355.</title>
        <authorList>
            <person name="Komaki H."/>
            <person name="Tamura T."/>
        </authorList>
    </citation>
    <scope>NUCLEOTIDE SEQUENCE</scope>
    <source>
        <strain evidence="1">NBRC 107355</strain>
    </source>
</reference>
<dbReference type="AlphaFoldDB" id="A0A8J3NEC3"/>
<evidence type="ECO:0000313" key="1">
    <source>
        <dbReference type="EMBL" id="GID16219.1"/>
    </source>
</evidence>
<organism evidence="1 2">
    <name type="scientific">Actinocatenispora rupis</name>
    <dbReference type="NCBI Taxonomy" id="519421"/>
    <lineage>
        <taxon>Bacteria</taxon>
        <taxon>Bacillati</taxon>
        <taxon>Actinomycetota</taxon>
        <taxon>Actinomycetes</taxon>
        <taxon>Micromonosporales</taxon>
        <taxon>Micromonosporaceae</taxon>
        <taxon>Actinocatenispora</taxon>
    </lineage>
</organism>
<gene>
    <name evidence="1" type="ORF">Aru02nite_71080</name>
</gene>
<proteinExistence type="predicted"/>
<dbReference type="EMBL" id="BOMB01000054">
    <property type="protein sequence ID" value="GID16219.1"/>
    <property type="molecule type" value="Genomic_DNA"/>
</dbReference>
<comment type="caution">
    <text evidence="1">The sequence shown here is derived from an EMBL/GenBank/DDBJ whole genome shotgun (WGS) entry which is preliminary data.</text>
</comment>
<dbReference type="Proteomes" id="UP000612808">
    <property type="component" value="Unassembled WGS sequence"/>
</dbReference>
<name>A0A8J3NEC3_9ACTN</name>
<keyword evidence="2" id="KW-1185">Reference proteome</keyword>
<protein>
    <submittedName>
        <fullName evidence="1">Uncharacterized protein</fullName>
    </submittedName>
</protein>
<dbReference type="RefSeq" id="WP_203664889.1">
    <property type="nucleotide sequence ID" value="NZ_BAAAZM010000029.1"/>
</dbReference>